<comment type="similarity">
    <text evidence="2">Belongs to the drug/metabolite transporter (DMT) superfamily. 10 TMS drug/metabolite exporter (DME) (TC 2.A.7.3) family.</text>
</comment>
<evidence type="ECO:0000313" key="9">
    <source>
        <dbReference type="Proteomes" id="UP000526408"/>
    </source>
</evidence>
<evidence type="ECO:0000256" key="3">
    <source>
        <dbReference type="ARBA" id="ARBA00022692"/>
    </source>
</evidence>
<feature type="transmembrane region" description="Helical" evidence="6">
    <location>
        <begin position="192"/>
        <end position="213"/>
    </location>
</feature>
<feature type="transmembrane region" description="Helical" evidence="6">
    <location>
        <begin position="82"/>
        <end position="103"/>
    </location>
</feature>
<feature type="domain" description="EamA" evidence="7">
    <location>
        <begin position="2"/>
        <end position="126"/>
    </location>
</feature>
<dbReference type="InterPro" id="IPR037185">
    <property type="entry name" value="EmrE-like"/>
</dbReference>
<dbReference type="InterPro" id="IPR000620">
    <property type="entry name" value="EamA_dom"/>
</dbReference>
<feature type="transmembrane region" description="Helical" evidence="6">
    <location>
        <begin position="225"/>
        <end position="244"/>
    </location>
</feature>
<dbReference type="GO" id="GO:0016020">
    <property type="term" value="C:membrane"/>
    <property type="evidence" value="ECO:0007669"/>
    <property type="project" value="UniProtKB-SubCell"/>
</dbReference>
<evidence type="ECO:0000256" key="6">
    <source>
        <dbReference type="SAM" id="Phobius"/>
    </source>
</evidence>
<proteinExistence type="inferred from homology"/>
<feature type="transmembrane region" description="Helical" evidence="6">
    <location>
        <begin position="164"/>
        <end position="186"/>
    </location>
</feature>
<evidence type="ECO:0000256" key="4">
    <source>
        <dbReference type="ARBA" id="ARBA00022989"/>
    </source>
</evidence>
<feature type="transmembrane region" description="Helical" evidence="6">
    <location>
        <begin position="250"/>
        <end position="269"/>
    </location>
</feature>
<feature type="transmembrane region" description="Helical" evidence="6">
    <location>
        <begin position="110"/>
        <end position="130"/>
    </location>
</feature>
<comment type="subcellular location">
    <subcellularLocation>
        <location evidence="1">Membrane</location>
        <topology evidence="1">Multi-pass membrane protein</topology>
    </subcellularLocation>
</comment>
<evidence type="ECO:0000259" key="7">
    <source>
        <dbReference type="Pfam" id="PF00892"/>
    </source>
</evidence>
<dbReference type="EMBL" id="JAAZQQ010000001">
    <property type="protein sequence ID" value="NKX43143.1"/>
    <property type="molecule type" value="Genomic_DNA"/>
</dbReference>
<dbReference type="Pfam" id="PF00892">
    <property type="entry name" value="EamA"/>
    <property type="match status" value="2"/>
</dbReference>
<organism evidence="8 9">
    <name type="scientific">Roseicyclus persicicus</name>
    <dbReference type="NCBI Taxonomy" id="2650661"/>
    <lineage>
        <taxon>Bacteria</taxon>
        <taxon>Pseudomonadati</taxon>
        <taxon>Pseudomonadota</taxon>
        <taxon>Alphaproteobacteria</taxon>
        <taxon>Rhodobacterales</taxon>
        <taxon>Roseobacteraceae</taxon>
        <taxon>Roseicyclus</taxon>
    </lineage>
</organism>
<keyword evidence="9" id="KW-1185">Reference proteome</keyword>
<dbReference type="AlphaFoldDB" id="A0A7X6GVM0"/>
<feature type="domain" description="EamA" evidence="7">
    <location>
        <begin position="134"/>
        <end position="259"/>
    </location>
</feature>
<keyword evidence="4 6" id="KW-1133">Transmembrane helix</keyword>
<name>A0A7X6GVM0_9RHOB</name>
<dbReference type="PANTHER" id="PTHR22911">
    <property type="entry name" value="ACYL-MALONYL CONDENSING ENZYME-RELATED"/>
    <property type="match status" value="1"/>
</dbReference>
<sequence>MLLAMTLIPAGDTAGKLMVEGGVAPVFTAWSRFALGAALLLPFVLHIVPPRLFLDWRVWLRGALIAGGILSILTALRTEPIANVFGAFFVGPIVAWLLSVWLLRESFSWLRAALLGLGFLGVLLVVKPGFGMTPGLGFAVLAGLFYGGFLTASRWLADLARPRALLLSQLVVGAVLLAPLGLPAIPEVTPRVAALTLASALGSMLGNLCLILALRRAPASRLAPFVYTQLIAATAFGWAVFGTLPDGLTLLGLAILLASGLATLTLRAAR</sequence>
<dbReference type="SUPFAM" id="SSF103481">
    <property type="entry name" value="Multidrug resistance efflux transporter EmrE"/>
    <property type="match status" value="2"/>
</dbReference>
<evidence type="ECO:0000256" key="1">
    <source>
        <dbReference type="ARBA" id="ARBA00004141"/>
    </source>
</evidence>
<keyword evidence="5 6" id="KW-0472">Membrane</keyword>
<gene>
    <name evidence="8" type="ORF">HCU73_00950</name>
</gene>
<feature type="transmembrane region" description="Helical" evidence="6">
    <location>
        <begin position="27"/>
        <end position="46"/>
    </location>
</feature>
<feature type="transmembrane region" description="Helical" evidence="6">
    <location>
        <begin position="136"/>
        <end position="157"/>
    </location>
</feature>
<comment type="caution">
    <text evidence="8">The sequence shown here is derived from an EMBL/GenBank/DDBJ whole genome shotgun (WGS) entry which is preliminary data.</text>
</comment>
<keyword evidence="3 6" id="KW-0812">Transmembrane</keyword>
<dbReference type="Proteomes" id="UP000526408">
    <property type="component" value="Unassembled WGS sequence"/>
</dbReference>
<evidence type="ECO:0000256" key="5">
    <source>
        <dbReference type="ARBA" id="ARBA00023136"/>
    </source>
</evidence>
<protein>
    <submittedName>
        <fullName evidence="8">DMT family transporter</fullName>
    </submittedName>
</protein>
<accession>A0A7X6GVM0</accession>
<reference evidence="8 9" key="1">
    <citation type="submission" date="2020-04" db="EMBL/GenBank/DDBJ databases">
        <authorList>
            <person name="Yoon J."/>
        </authorList>
    </citation>
    <scope>NUCLEOTIDE SEQUENCE [LARGE SCALE GENOMIC DNA]</scope>
    <source>
        <strain evidence="8 9">KMU-115</strain>
    </source>
</reference>
<feature type="transmembrane region" description="Helical" evidence="6">
    <location>
        <begin position="58"/>
        <end position="76"/>
    </location>
</feature>
<evidence type="ECO:0000313" key="8">
    <source>
        <dbReference type="EMBL" id="NKX43143.1"/>
    </source>
</evidence>
<dbReference type="PANTHER" id="PTHR22911:SF6">
    <property type="entry name" value="SOLUTE CARRIER FAMILY 35 MEMBER G1"/>
    <property type="match status" value="1"/>
</dbReference>
<evidence type="ECO:0000256" key="2">
    <source>
        <dbReference type="ARBA" id="ARBA00009853"/>
    </source>
</evidence>